<keyword evidence="2" id="KW-0808">Transferase</keyword>
<dbReference type="GO" id="GO:0032259">
    <property type="term" value="P:methylation"/>
    <property type="evidence" value="ECO:0007669"/>
    <property type="project" value="UniProtKB-KW"/>
</dbReference>
<organism evidence="2">
    <name type="scientific">Bradyrhizobium quebecense</name>
    <dbReference type="NCBI Taxonomy" id="2748629"/>
    <lineage>
        <taxon>Bacteria</taxon>
        <taxon>Pseudomonadati</taxon>
        <taxon>Pseudomonadota</taxon>
        <taxon>Alphaproteobacteria</taxon>
        <taxon>Hyphomicrobiales</taxon>
        <taxon>Nitrobacteraceae</taxon>
        <taxon>Bradyrhizobium</taxon>
    </lineage>
</organism>
<proteinExistence type="predicted"/>
<reference evidence="2" key="1">
    <citation type="submission" date="2020-06" db="EMBL/GenBank/DDBJ databases">
        <title>Whole Genome Sequence of Bradyrhizobium sp. Strain 66S1MB.</title>
        <authorList>
            <person name="Bromfield E."/>
            <person name="Cloutier S."/>
        </authorList>
    </citation>
    <scope>NUCLEOTIDE SEQUENCE</scope>
    <source>
        <strain evidence="2">66S1MB</strain>
    </source>
</reference>
<gene>
    <name evidence="2" type="ORF">HU230_08640</name>
</gene>
<dbReference type="InterPro" id="IPR050508">
    <property type="entry name" value="Methyltransf_Superfamily"/>
</dbReference>
<feature type="domain" description="Methyltransferase type 11" evidence="1">
    <location>
        <begin position="45"/>
        <end position="138"/>
    </location>
</feature>
<keyword evidence="2" id="KW-0489">Methyltransferase</keyword>
<dbReference type="RefSeq" id="WP_176529736.1">
    <property type="nucleotide sequence ID" value="NZ_CP088022.1"/>
</dbReference>
<dbReference type="InterPro" id="IPR013216">
    <property type="entry name" value="Methyltransf_11"/>
</dbReference>
<protein>
    <submittedName>
        <fullName evidence="2">Class I SAM-dependent methyltransferase</fullName>
    </submittedName>
</protein>
<dbReference type="GO" id="GO:0008757">
    <property type="term" value="F:S-adenosylmethionine-dependent methyltransferase activity"/>
    <property type="evidence" value="ECO:0007669"/>
    <property type="project" value="InterPro"/>
</dbReference>
<dbReference type="InterPro" id="IPR029063">
    <property type="entry name" value="SAM-dependent_MTases_sf"/>
</dbReference>
<name>A0A973WJG5_9BRAD</name>
<evidence type="ECO:0000313" key="2">
    <source>
        <dbReference type="EMBL" id="NVL05782.1"/>
    </source>
</evidence>
<dbReference type="PANTHER" id="PTHR42912">
    <property type="entry name" value="METHYLTRANSFERASE"/>
    <property type="match status" value="1"/>
</dbReference>
<dbReference type="CDD" id="cd02440">
    <property type="entry name" value="AdoMet_MTases"/>
    <property type="match status" value="1"/>
</dbReference>
<sequence>MDRATLAAYDKEAAAFAQDWHEQPAPVDLQEIVGQFFIKGGVTADIGCGSGREVAWLNANGFPAEGFDASEGLLTEARARYPTLRFTHAELPELSGVAANSFDNVLCETVIMHLDPALIAPSVRRMFELVTPGGIFYLSWRVTAGDDARDAHGRLYAAFDTALVRAELAAAELLLDAEVVSASSGKVIHRLVASKGR</sequence>
<evidence type="ECO:0000259" key="1">
    <source>
        <dbReference type="Pfam" id="PF08241"/>
    </source>
</evidence>
<comment type="caution">
    <text evidence="2">The sequence shown here is derived from an EMBL/GenBank/DDBJ whole genome shotgun (WGS) entry which is preliminary data.</text>
</comment>
<dbReference type="AlphaFoldDB" id="A0A973WJG5"/>
<dbReference type="Pfam" id="PF08241">
    <property type="entry name" value="Methyltransf_11"/>
    <property type="match status" value="1"/>
</dbReference>
<dbReference type="EMBL" id="JABWSX010000001">
    <property type="protein sequence ID" value="NVL05782.1"/>
    <property type="molecule type" value="Genomic_DNA"/>
</dbReference>
<accession>A0A973WJG5</accession>
<dbReference type="Gene3D" id="3.40.50.150">
    <property type="entry name" value="Vaccinia Virus protein VP39"/>
    <property type="match status" value="1"/>
</dbReference>
<dbReference type="SUPFAM" id="SSF53335">
    <property type="entry name" value="S-adenosyl-L-methionine-dependent methyltransferases"/>
    <property type="match status" value="1"/>
</dbReference>
<dbReference type="PANTHER" id="PTHR42912:SF94">
    <property type="entry name" value="METHYLTRANSFERASE TYPE 11 DOMAIN-CONTAINING PROTEIN"/>
    <property type="match status" value="1"/>
</dbReference>